<dbReference type="InterPro" id="IPR001878">
    <property type="entry name" value="Znf_CCHC"/>
</dbReference>
<name>A0AAD5ASZ1_SILAS</name>
<evidence type="ECO:0000313" key="10">
    <source>
        <dbReference type="Proteomes" id="UP001205998"/>
    </source>
</evidence>
<feature type="region of interest" description="Disordered" evidence="5">
    <location>
        <begin position="496"/>
        <end position="536"/>
    </location>
</feature>
<dbReference type="SUPFAM" id="SSF56672">
    <property type="entry name" value="DNA/RNA polymerases"/>
    <property type="match status" value="1"/>
</dbReference>
<dbReference type="InterPro" id="IPR012337">
    <property type="entry name" value="RNaseH-like_sf"/>
</dbReference>
<feature type="compositionally biased region" description="Acidic residues" evidence="5">
    <location>
        <begin position="1533"/>
        <end position="1544"/>
    </location>
</feature>
<dbReference type="Gene3D" id="3.30.70.270">
    <property type="match status" value="2"/>
</dbReference>
<dbReference type="PANTHER" id="PTHR37984:SF5">
    <property type="entry name" value="PROTEIN NYNRIN-LIKE"/>
    <property type="match status" value="1"/>
</dbReference>
<comment type="caution">
    <text evidence="9">The sequence shown here is derived from an EMBL/GenBank/DDBJ whole genome shotgun (WGS) entry which is preliminary data.</text>
</comment>
<dbReference type="InterPro" id="IPR050951">
    <property type="entry name" value="Retrovirus_Pol_polyprotein"/>
</dbReference>
<dbReference type="SUPFAM" id="SSF53098">
    <property type="entry name" value="Ribonuclease H-like"/>
    <property type="match status" value="1"/>
</dbReference>
<dbReference type="EC" id="3.1.26.4" evidence="2"/>
<keyword evidence="4" id="KW-0862">Zinc</keyword>
<feature type="compositionally biased region" description="Polar residues" evidence="5">
    <location>
        <begin position="1654"/>
        <end position="1664"/>
    </location>
</feature>
<feature type="region of interest" description="Disordered" evidence="5">
    <location>
        <begin position="1526"/>
        <end position="1553"/>
    </location>
</feature>
<dbReference type="PROSITE" id="PS50994">
    <property type="entry name" value="INTEGRASE"/>
    <property type="match status" value="1"/>
</dbReference>
<dbReference type="InterPro" id="IPR001584">
    <property type="entry name" value="Integrase_cat-core"/>
</dbReference>
<evidence type="ECO:0000256" key="3">
    <source>
        <dbReference type="ARBA" id="ARBA00039658"/>
    </source>
</evidence>
<keyword evidence="4" id="KW-0479">Metal-binding</keyword>
<evidence type="ECO:0000256" key="1">
    <source>
        <dbReference type="ARBA" id="ARBA00010879"/>
    </source>
</evidence>
<sequence length="1714" mass="194142">MHNEDDVVKILICLIILHSLYNAHKCREHQKVSDFDLSDVVQNVSNTIQNSDIKHHAVQRSEILGILEPPVGLTVVIPVDSAEPASDKQVIVEYVHGTAMQSILPSLPHKLDSKTQTNVTYHIRALASVYTPVASKTATQTYLSELKDIAKQTGKNFAAVLREELSAISESVDLDQSETQSEDLEQNSLAVPERYSSENAAQASPLPSTTTGQHVQHHWSSLLSREKTQPALKLSDVNPPDIQKVIVEHIVRNEDSALQVHTPLRLRPFSGRFPRPNNEVDYETWRSSVELLLKDTTQSNLYKSRKLLESLLSPAIDIVKHLTPESPLYEYLEILDSAFGTVEDGDDLFAKYLNTMQDNGEKPSAYLQRLQAMLNTTLRRGGVIASDLDRHLLRQFVRGCWDNILIAELQLEQKKQNPPTFAELLLLLRVAEDKRTSKASRMKQHLNIAKPKVSSYYQGIYVQSEEDCSPSQPALGHRSEIQDLKKQIADLQSQLTRITQKDSRKAKSAARPVAPQTAITQTSQKPHHSRDVNKNTSNRPKPWYCFRCGEDGHIKPQCEMEGANGQSVPYLGYVETTIKFPKSLLGADIEVPTLALVVPDMRSTLSSVLIGTNTLDVLYEKYADTSPQKYESLPYGYKVVLKTLEIRKRQSVDSSLGEVRLHSRDFETIAAGQTKVLKGSVNRRTIDVGKWVMVASPKSSSLPGGILVTDSLVSLPPKQPRRIPVMLKNESRHDITLSPKAVIAEIHAIKSVQSIRIPDSDPLTKPDQNLNLNFDFTDSPVPNEWKERITDKLSSMPEVFALHELDFGRTDKIKHHITLSDETTFKHRPRPIHPQDIEAVRNHLQQLLDAEVIRESESPFSSPIVVVRKKNGDVRLCIDYRKLNSQTVKDSYALPNLEESFSALTGSRWFSVLDLKSGFYQIEMEEADKHKTAFVCPLGFFEFNRMPQGITNAPSTFQRLMERCMGELNLKQALVFLDDLIIFSLTLEEHEERLMRVLHQLKEFGLKLLPGKCKFFQTSVKYLGHIVSEKGIETDPDKVAALKTWPKPNNLKELRTFLGFCGYYRRFVKDYSKIVKPLNELTAGYPPLRKRIKTAGNPEKYYNPKDLFGDRWTPACQAAFDTIIEKLTTAPILGFEEEDQLGGLPVIPSLAPAELRDKQNADPCIREVLGQVELGEKPPPSLRKELPELGLLLREWDKLTVLNGVLYRKRQEGAQTHYQLVLPEVLRSLVLKSLHDDMGHMGIERTLDLVRKRFYWPKMSAEVETKVKTCNRCIRRKAMPEKAAPLVNIIATRPLELVCIDFLSVEPDSSNTKDILVITDHFTKYAVAVPTPNQKARTVAKSLWDHFFVHYGIPEKLHSDQGPDFESRTIKELCELIGTQKIRTTPYHPRGNPVERFNRTLLNMLGTLENQKKSHWRDYVKPLVHAYNCTKNETTGFTPYELMFGRQPRLPVDLAFGLPVNHQPGSHSQYVRNLKSQLEDSYKVATENAKKTASRNKARFDKHVIDSTLEEGDRVLVRNVRLRGKHKLADSTDGADEDESQSDSEEYHYDGQRNLQVETLVFDPTPEPIEYLPERIQPEPSKELAAVKPGPSNVAKALEDVPVETYDPGTNDLPDPEESGSTEEQETENLPEEDLDNVHPSIQLAQEDKKDTSVMDQSDIQTQDDCSRRPIRDRKAAKRLTYPELGNPLVTVVQSLFQTLSEVLTDSLREYMRV</sequence>
<dbReference type="FunFam" id="3.30.70.270:FF:000020">
    <property type="entry name" value="Transposon Tf2-6 polyprotein-like Protein"/>
    <property type="match status" value="1"/>
</dbReference>
<dbReference type="GO" id="GO:0004523">
    <property type="term" value="F:RNA-DNA hybrid ribonuclease activity"/>
    <property type="evidence" value="ECO:0007669"/>
    <property type="project" value="UniProtKB-EC"/>
</dbReference>
<evidence type="ECO:0000259" key="7">
    <source>
        <dbReference type="PROSITE" id="PS50878"/>
    </source>
</evidence>
<feature type="domain" description="CCHC-type" evidence="6">
    <location>
        <begin position="545"/>
        <end position="558"/>
    </location>
</feature>
<dbReference type="Gene3D" id="1.10.340.70">
    <property type="match status" value="1"/>
</dbReference>
<dbReference type="Pfam" id="PF14893">
    <property type="entry name" value="PNMA"/>
    <property type="match status" value="1"/>
</dbReference>
<dbReference type="FunFam" id="1.10.340.70:FF:000001">
    <property type="entry name" value="Retrovirus-related Pol polyprotein from transposon gypsy-like Protein"/>
    <property type="match status" value="1"/>
</dbReference>
<dbReference type="FunFam" id="3.10.10.10:FF:000004">
    <property type="entry name" value="Uncharacterized protein"/>
    <property type="match status" value="1"/>
</dbReference>
<dbReference type="Proteomes" id="UP001205998">
    <property type="component" value="Unassembled WGS sequence"/>
</dbReference>
<dbReference type="PROSITE" id="PS50158">
    <property type="entry name" value="ZF_CCHC"/>
    <property type="match status" value="1"/>
</dbReference>
<feature type="domain" description="Integrase catalytic" evidence="8">
    <location>
        <begin position="1290"/>
        <end position="1447"/>
    </location>
</feature>
<dbReference type="InterPro" id="IPR048270">
    <property type="entry name" value="PNMA_C"/>
</dbReference>
<dbReference type="InterPro" id="IPR043128">
    <property type="entry name" value="Rev_trsase/Diguanyl_cyclase"/>
</dbReference>
<evidence type="ECO:0000256" key="4">
    <source>
        <dbReference type="PROSITE-ProRule" id="PRU00047"/>
    </source>
</evidence>
<evidence type="ECO:0000259" key="6">
    <source>
        <dbReference type="PROSITE" id="PS50158"/>
    </source>
</evidence>
<dbReference type="InterPro" id="IPR000477">
    <property type="entry name" value="RT_dom"/>
</dbReference>
<gene>
    <name evidence="9" type="ORF">C0J50_18227</name>
</gene>
<feature type="compositionally biased region" description="Polar residues" evidence="5">
    <location>
        <begin position="197"/>
        <end position="222"/>
    </location>
</feature>
<protein>
    <recommendedName>
        <fullName evidence="3">Gypsy retrotransposon integrase-like protein 1</fullName>
        <ecNumber evidence="2">3.1.26.4</ecNumber>
    </recommendedName>
</protein>
<accession>A0AAD5ASZ1</accession>
<proteinExistence type="inferred from homology"/>
<dbReference type="FunFam" id="3.30.420.10:FF:000032">
    <property type="entry name" value="Retrovirus-related Pol polyprotein from transposon 297-like Protein"/>
    <property type="match status" value="1"/>
</dbReference>
<dbReference type="Gene3D" id="3.30.420.10">
    <property type="entry name" value="Ribonuclease H-like superfamily/Ribonuclease H"/>
    <property type="match status" value="1"/>
</dbReference>
<evidence type="ECO:0000259" key="8">
    <source>
        <dbReference type="PROSITE" id="PS50994"/>
    </source>
</evidence>
<dbReference type="GO" id="GO:0015074">
    <property type="term" value="P:DNA integration"/>
    <property type="evidence" value="ECO:0007669"/>
    <property type="project" value="InterPro"/>
</dbReference>
<dbReference type="InterPro" id="IPR043502">
    <property type="entry name" value="DNA/RNA_pol_sf"/>
</dbReference>
<dbReference type="PANTHER" id="PTHR37984">
    <property type="entry name" value="PROTEIN CBG26694"/>
    <property type="match status" value="1"/>
</dbReference>
<keyword evidence="10" id="KW-1185">Reference proteome</keyword>
<evidence type="ECO:0000313" key="9">
    <source>
        <dbReference type="EMBL" id="KAI5622219.1"/>
    </source>
</evidence>
<organism evidence="9 10">
    <name type="scientific">Silurus asotus</name>
    <name type="common">Amur catfish</name>
    <name type="synonym">Parasilurus asotus</name>
    <dbReference type="NCBI Taxonomy" id="30991"/>
    <lineage>
        <taxon>Eukaryota</taxon>
        <taxon>Metazoa</taxon>
        <taxon>Chordata</taxon>
        <taxon>Craniata</taxon>
        <taxon>Vertebrata</taxon>
        <taxon>Euteleostomi</taxon>
        <taxon>Actinopterygii</taxon>
        <taxon>Neopterygii</taxon>
        <taxon>Teleostei</taxon>
        <taxon>Ostariophysi</taxon>
        <taxon>Siluriformes</taxon>
        <taxon>Siluridae</taxon>
        <taxon>Silurus</taxon>
    </lineage>
</organism>
<feature type="region of interest" description="Disordered" evidence="5">
    <location>
        <begin position="1583"/>
        <end position="1671"/>
    </location>
</feature>
<dbReference type="GO" id="GO:0003676">
    <property type="term" value="F:nucleic acid binding"/>
    <property type="evidence" value="ECO:0007669"/>
    <property type="project" value="InterPro"/>
</dbReference>
<dbReference type="Gene3D" id="3.10.10.10">
    <property type="entry name" value="HIV Type 1 Reverse Transcriptase, subunit A, domain 1"/>
    <property type="match status" value="1"/>
</dbReference>
<dbReference type="CDD" id="cd01647">
    <property type="entry name" value="RT_LTR"/>
    <property type="match status" value="1"/>
</dbReference>
<dbReference type="InterPro" id="IPR041588">
    <property type="entry name" value="Integrase_H2C2"/>
</dbReference>
<dbReference type="EMBL" id="MU551625">
    <property type="protein sequence ID" value="KAI5622219.1"/>
    <property type="molecule type" value="Genomic_DNA"/>
</dbReference>
<dbReference type="Pfam" id="PF00665">
    <property type="entry name" value="rve"/>
    <property type="match status" value="1"/>
</dbReference>
<feature type="domain" description="Reverse transcriptase" evidence="7">
    <location>
        <begin position="848"/>
        <end position="1027"/>
    </location>
</feature>
<evidence type="ECO:0000256" key="2">
    <source>
        <dbReference type="ARBA" id="ARBA00012180"/>
    </source>
</evidence>
<reference evidence="9" key="1">
    <citation type="submission" date="2018-07" db="EMBL/GenBank/DDBJ databases">
        <title>Comparative genomics of catfishes provides insights into carnivory and benthic adaptation.</title>
        <authorList>
            <person name="Zhang Y."/>
            <person name="Wang D."/>
            <person name="Peng Z."/>
            <person name="Zheng S."/>
            <person name="Shao F."/>
            <person name="Tao W."/>
        </authorList>
    </citation>
    <scope>NUCLEOTIDE SEQUENCE</scope>
    <source>
        <strain evidence="9">Chongqing</strain>
    </source>
</reference>
<dbReference type="InterPro" id="IPR036397">
    <property type="entry name" value="RNaseH_sf"/>
</dbReference>
<evidence type="ECO:0000256" key="5">
    <source>
        <dbReference type="SAM" id="MobiDB-lite"/>
    </source>
</evidence>
<feature type="region of interest" description="Disordered" evidence="5">
    <location>
        <begin position="196"/>
        <end position="222"/>
    </location>
</feature>
<dbReference type="Pfam" id="PF17921">
    <property type="entry name" value="Integrase_H2C2"/>
    <property type="match status" value="1"/>
</dbReference>
<dbReference type="Pfam" id="PF00078">
    <property type="entry name" value="RVT_1"/>
    <property type="match status" value="1"/>
</dbReference>
<keyword evidence="4" id="KW-0863">Zinc-finger</keyword>
<dbReference type="GO" id="GO:0008270">
    <property type="term" value="F:zinc ion binding"/>
    <property type="evidence" value="ECO:0007669"/>
    <property type="project" value="UniProtKB-KW"/>
</dbReference>
<feature type="compositionally biased region" description="Acidic residues" evidence="5">
    <location>
        <begin position="1614"/>
        <end position="1635"/>
    </location>
</feature>
<comment type="similarity">
    <text evidence="1">Belongs to the beta type-B retroviral polymerase family. HERV class-II K(HML-2) pol subfamily.</text>
</comment>
<dbReference type="PROSITE" id="PS50878">
    <property type="entry name" value="RT_POL"/>
    <property type="match status" value="1"/>
</dbReference>